<keyword evidence="5" id="KW-0677">Repeat</keyword>
<evidence type="ECO:0000256" key="2">
    <source>
        <dbReference type="ARBA" id="ARBA00012251"/>
    </source>
</evidence>
<keyword evidence="7" id="KW-0833">Ubl conjugation pathway</keyword>
<dbReference type="InterPro" id="IPR031127">
    <property type="entry name" value="E3_UB_ligase_RBR"/>
</dbReference>
<keyword evidence="9" id="KW-0812">Transmembrane</keyword>
<keyword evidence="3" id="KW-0808">Transferase</keyword>
<keyword evidence="12" id="KW-1185">Reference proteome</keyword>
<organism evidence="11 12">
    <name type="scientific">Oopsacas minuta</name>
    <dbReference type="NCBI Taxonomy" id="111878"/>
    <lineage>
        <taxon>Eukaryota</taxon>
        <taxon>Metazoa</taxon>
        <taxon>Porifera</taxon>
        <taxon>Hexactinellida</taxon>
        <taxon>Hexasterophora</taxon>
        <taxon>Lyssacinosida</taxon>
        <taxon>Leucopsacidae</taxon>
        <taxon>Oopsacas</taxon>
    </lineage>
</organism>
<feature type="transmembrane region" description="Helical" evidence="9">
    <location>
        <begin position="401"/>
        <end position="419"/>
    </location>
</feature>
<name>A0AAV7KH38_9METZ</name>
<comment type="catalytic activity">
    <reaction evidence="1">
        <text>[E2 ubiquitin-conjugating enzyme]-S-ubiquitinyl-L-cysteine + [acceptor protein]-L-lysine = [E2 ubiquitin-conjugating enzyme]-L-cysteine + [acceptor protein]-N(6)-ubiquitinyl-L-lysine.</text>
        <dbReference type="EC" id="2.3.2.31"/>
    </reaction>
</comment>
<evidence type="ECO:0000313" key="12">
    <source>
        <dbReference type="Proteomes" id="UP001165289"/>
    </source>
</evidence>
<dbReference type="Pfam" id="PF22191">
    <property type="entry name" value="IBR_1"/>
    <property type="match status" value="1"/>
</dbReference>
<dbReference type="Proteomes" id="UP001165289">
    <property type="component" value="Unassembled WGS sequence"/>
</dbReference>
<dbReference type="InterPro" id="IPR002867">
    <property type="entry name" value="IBR_dom"/>
</dbReference>
<evidence type="ECO:0000256" key="8">
    <source>
        <dbReference type="ARBA" id="ARBA00022833"/>
    </source>
</evidence>
<feature type="domain" description="RING-type" evidence="10">
    <location>
        <begin position="136"/>
        <end position="360"/>
    </location>
</feature>
<evidence type="ECO:0000313" key="11">
    <source>
        <dbReference type="EMBL" id="KAI6660419.1"/>
    </source>
</evidence>
<dbReference type="EC" id="2.3.2.31" evidence="2"/>
<accession>A0AAV7KH38</accession>
<gene>
    <name evidence="11" type="ORF">LOD99_14005</name>
</gene>
<evidence type="ECO:0000256" key="6">
    <source>
        <dbReference type="ARBA" id="ARBA00022771"/>
    </source>
</evidence>
<dbReference type="GO" id="GO:0008270">
    <property type="term" value="F:zinc ion binding"/>
    <property type="evidence" value="ECO:0007669"/>
    <property type="project" value="UniProtKB-KW"/>
</dbReference>
<evidence type="ECO:0000256" key="5">
    <source>
        <dbReference type="ARBA" id="ARBA00022737"/>
    </source>
</evidence>
<keyword evidence="9" id="KW-0472">Membrane</keyword>
<dbReference type="PROSITE" id="PS51873">
    <property type="entry name" value="TRIAD"/>
    <property type="match status" value="1"/>
</dbReference>
<dbReference type="Gene3D" id="1.20.120.1750">
    <property type="match status" value="1"/>
</dbReference>
<proteinExistence type="predicted"/>
<evidence type="ECO:0000259" key="10">
    <source>
        <dbReference type="PROSITE" id="PS51873"/>
    </source>
</evidence>
<dbReference type="AlphaFoldDB" id="A0AAV7KH38"/>
<protein>
    <recommendedName>
        <fullName evidence="2">RBR-type E3 ubiquitin transferase</fullName>
        <ecNumber evidence="2">2.3.2.31</ecNumber>
    </recommendedName>
</protein>
<dbReference type="SUPFAM" id="SSF57850">
    <property type="entry name" value="RING/U-box"/>
    <property type="match status" value="3"/>
</dbReference>
<evidence type="ECO:0000256" key="9">
    <source>
        <dbReference type="SAM" id="Phobius"/>
    </source>
</evidence>
<keyword evidence="6" id="KW-0863">Zinc-finger</keyword>
<dbReference type="PANTHER" id="PTHR11685">
    <property type="entry name" value="RBR FAMILY RING FINGER AND IBR DOMAIN-CONTAINING"/>
    <property type="match status" value="1"/>
</dbReference>
<dbReference type="EMBL" id="JAKMXF010000033">
    <property type="protein sequence ID" value="KAI6660419.1"/>
    <property type="molecule type" value="Genomic_DNA"/>
</dbReference>
<comment type="caution">
    <text evidence="11">The sequence shown here is derived from an EMBL/GenBank/DDBJ whole genome shotgun (WGS) entry which is preliminary data.</text>
</comment>
<dbReference type="GO" id="GO:0016567">
    <property type="term" value="P:protein ubiquitination"/>
    <property type="evidence" value="ECO:0007669"/>
    <property type="project" value="InterPro"/>
</dbReference>
<evidence type="ECO:0000256" key="1">
    <source>
        <dbReference type="ARBA" id="ARBA00001798"/>
    </source>
</evidence>
<reference evidence="11 12" key="1">
    <citation type="journal article" date="2023" name="BMC Biol.">
        <title>The compact genome of the sponge Oopsacas minuta (Hexactinellida) is lacking key metazoan core genes.</title>
        <authorList>
            <person name="Santini S."/>
            <person name="Schenkelaars Q."/>
            <person name="Jourda C."/>
            <person name="Duchesne M."/>
            <person name="Belahbib H."/>
            <person name="Rocher C."/>
            <person name="Selva M."/>
            <person name="Riesgo A."/>
            <person name="Vervoort M."/>
            <person name="Leys S.P."/>
            <person name="Kodjabachian L."/>
            <person name="Le Bivic A."/>
            <person name="Borchiellini C."/>
            <person name="Claverie J.M."/>
            <person name="Renard E."/>
        </authorList>
    </citation>
    <scope>NUCLEOTIDE SEQUENCE [LARGE SCALE GENOMIC DNA]</scope>
    <source>
        <strain evidence="11">SPO-2</strain>
    </source>
</reference>
<dbReference type="Pfam" id="PF01485">
    <property type="entry name" value="IBR"/>
    <property type="match status" value="1"/>
</dbReference>
<evidence type="ECO:0000256" key="7">
    <source>
        <dbReference type="ARBA" id="ARBA00022786"/>
    </source>
</evidence>
<sequence>MSLTQFIDSSIINMEHIQSIELDSKVNRCSTFDPESTSISDEEPFIISKYAPVEDSNYTSDMESLYSHYSSSIISTSPSDSFELTDIALLMGGHLLNVSTDELIIPLPPPNLPPHGVKIQTSIFEIEPEISIVEELHPLCDICYAPSPPDTMITMPCCNDSCCNKCLTSHIAAQYEEGRTIIPCMSCNEKLLESLVYQHLGSIDKKKFTYMLVNAKDKSTIRACTNCYHVVERTEKDLKKMKRYKGNSNSKIARTACDNCDKVFCFYCQAPWHEGVSCKGFQKGDGLFKDWMKKRSGNQANAHKCPKCKVPIQRISGCPNMTCSRCHTHWCYDCGNRKIQTLIFGGHDSKWSIFGCRRYKFSQGPRYTKFVRWSVFLSEIGVLSALSLLLIPVLLALGPGIIVFGIPTLVGGIIYYNLVK</sequence>
<keyword evidence="8" id="KW-0862">Zinc</keyword>
<keyword evidence="4" id="KW-0479">Metal-binding</keyword>
<dbReference type="Gene3D" id="3.30.40.10">
    <property type="entry name" value="Zinc/RING finger domain, C3HC4 (zinc finger)"/>
    <property type="match status" value="1"/>
</dbReference>
<evidence type="ECO:0000256" key="4">
    <source>
        <dbReference type="ARBA" id="ARBA00022723"/>
    </source>
</evidence>
<keyword evidence="9" id="KW-1133">Transmembrane helix</keyword>
<evidence type="ECO:0000256" key="3">
    <source>
        <dbReference type="ARBA" id="ARBA00022679"/>
    </source>
</evidence>
<dbReference type="GO" id="GO:0061630">
    <property type="term" value="F:ubiquitin protein ligase activity"/>
    <property type="evidence" value="ECO:0007669"/>
    <property type="project" value="UniProtKB-EC"/>
</dbReference>
<dbReference type="InterPro" id="IPR013083">
    <property type="entry name" value="Znf_RING/FYVE/PHD"/>
</dbReference>
<dbReference type="InterPro" id="IPR044066">
    <property type="entry name" value="TRIAD_supradom"/>
</dbReference>
<feature type="transmembrane region" description="Helical" evidence="9">
    <location>
        <begin position="370"/>
        <end position="395"/>
    </location>
</feature>